<dbReference type="GO" id="GO:0016020">
    <property type="term" value="C:membrane"/>
    <property type="evidence" value="ECO:0007669"/>
    <property type="project" value="TreeGrafter"/>
</dbReference>
<dbReference type="InterPro" id="IPR050266">
    <property type="entry name" value="AB_hydrolase_sf"/>
</dbReference>
<proteinExistence type="predicted"/>
<name>A0AA41YQF3_9HYPH</name>
<dbReference type="PANTHER" id="PTHR43798:SF33">
    <property type="entry name" value="HYDROLASE, PUTATIVE (AFU_ORTHOLOGUE AFUA_2G14860)-RELATED"/>
    <property type="match status" value="1"/>
</dbReference>
<reference evidence="2" key="1">
    <citation type="submission" date="2022-05" db="EMBL/GenBank/DDBJ databases">
        <authorList>
            <person name="Pankratov T."/>
        </authorList>
    </citation>
    <scope>NUCLEOTIDE SEQUENCE</scope>
    <source>
        <strain evidence="2">BP6-180914</strain>
    </source>
</reference>
<evidence type="ECO:0000259" key="1">
    <source>
        <dbReference type="Pfam" id="PF00561"/>
    </source>
</evidence>
<dbReference type="Proteomes" id="UP001165667">
    <property type="component" value="Unassembled WGS sequence"/>
</dbReference>
<dbReference type="PRINTS" id="PR00111">
    <property type="entry name" value="ABHYDROLASE"/>
</dbReference>
<dbReference type="Gene3D" id="3.40.50.1820">
    <property type="entry name" value="alpha/beta hydrolase"/>
    <property type="match status" value="1"/>
</dbReference>
<dbReference type="InterPro" id="IPR000073">
    <property type="entry name" value="AB_hydrolase_1"/>
</dbReference>
<evidence type="ECO:0000313" key="3">
    <source>
        <dbReference type="Proteomes" id="UP001165667"/>
    </source>
</evidence>
<dbReference type="RefSeq" id="WP_282582992.1">
    <property type="nucleotide sequence ID" value="NZ_JAMOIM010000001.1"/>
</dbReference>
<accession>A0AA41YQF3</accession>
<gene>
    <name evidence="2" type="ORF">M8523_01200</name>
</gene>
<evidence type="ECO:0000313" key="2">
    <source>
        <dbReference type="EMBL" id="MCW6506636.1"/>
    </source>
</evidence>
<organism evidence="2 3">
    <name type="scientific">Lichenifustis flavocetrariae</name>
    <dbReference type="NCBI Taxonomy" id="2949735"/>
    <lineage>
        <taxon>Bacteria</taxon>
        <taxon>Pseudomonadati</taxon>
        <taxon>Pseudomonadota</taxon>
        <taxon>Alphaproteobacteria</taxon>
        <taxon>Hyphomicrobiales</taxon>
        <taxon>Lichenihabitantaceae</taxon>
        <taxon>Lichenifustis</taxon>
    </lineage>
</organism>
<dbReference type="InterPro" id="IPR029058">
    <property type="entry name" value="AB_hydrolase_fold"/>
</dbReference>
<keyword evidence="2" id="KW-0378">Hydrolase</keyword>
<comment type="caution">
    <text evidence="2">The sequence shown here is derived from an EMBL/GenBank/DDBJ whole genome shotgun (WGS) entry which is preliminary data.</text>
</comment>
<keyword evidence="3" id="KW-1185">Reference proteome</keyword>
<dbReference type="PANTHER" id="PTHR43798">
    <property type="entry name" value="MONOACYLGLYCEROL LIPASE"/>
    <property type="match status" value="1"/>
</dbReference>
<dbReference type="GO" id="GO:0016787">
    <property type="term" value="F:hydrolase activity"/>
    <property type="evidence" value="ECO:0007669"/>
    <property type="project" value="UniProtKB-KW"/>
</dbReference>
<dbReference type="Pfam" id="PF00561">
    <property type="entry name" value="Abhydrolase_1"/>
    <property type="match status" value="1"/>
</dbReference>
<dbReference type="SUPFAM" id="SSF53474">
    <property type="entry name" value="alpha/beta-Hydrolases"/>
    <property type="match status" value="1"/>
</dbReference>
<dbReference type="AlphaFoldDB" id="A0AA41YQF3"/>
<dbReference type="EMBL" id="JAMOIM010000001">
    <property type="protein sequence ID" value="MCW6506636.1"/>
    <property type="molecule type" value="Genomic_DNA"/>
</dbReference>
<sequence>MPVLSSLGASPPRASGLGVLCGIVLMLCGTGFGAAQDVSQPPGILYPVADTTIHVNCMGSGAPAVMLEAGLGGNSLDWTYVQARVAPTHRICAYDRAGAGWSGRTARPRNAANMAEELHLAAVAAKISTPFILVGHSFGGLLSQNYLARYPGEIAGLVLVDSMHPDQFARFTEAGVDVPTDPHGVLGHTPAAAAAYGLPEPLQAVAISLARSGKTRVFVVREMSAMLQIAHDVDAEPRPLRPIRVLVHGNREWDVPYPDGRMEAAWRAMQADLAKRFGASTLTIVEGSGHEIPLDRPAAVVTAIEDVVREVVAARPL</sequence>
<feature type="domain" description="AB hydrolase-1" evidence="1">
    <location>
        <begin position="63"/>
        <end position="167"/>
    </location>
</feature>
<protein>
    <submittedName>
        <fullName evidence="2">Alpha/beta hydrolase</fullName>
    </submittedName>
</protein>